<dbReference type="EMBL" id="LR797242">
    <property type="protein sequence ID" value="CAB4195618.1"/>
    <property type="molecule type" value="Genomic_DNA"/>
</dbReference>
<name>A0A6J5RPL1_9CAUD</name>
<reference evidence="1" key="1">
    <citation type="submission" date="2020-05" db="EMBL/GenBank/DDBJ databases">
        <authorList>
            <person name="Chiriac C."/>
            <person name="Salcher M."/>
            <person name="Ghai R."/>
            <person name="Kavagutti S V."/>
        </authorList>
    </citation>
    <scope>NUCLEOTIDE SEQUENCE</scope>
</reference>
<evidence type="ECO:0000313" key="1">
    <source>
        <dbReference type="EMBL" id="CAB4195618.1"/>
    </source>
</evidence>
<proteinExistence type="predicted"/>
<organism evidence="1">
    <name type="scientific">uncultured Caudovirales phage</name>
    <dbReference type="NCBI Taxonomy" id="2100421"/>
    <lineage>
        <taxon>Viruses</taxon>
        <taxon>Duplodnaviria</taxon>
        <taxon>Heunggongvirae</taxon>
        <taxon>Uroviricota</taxon>
        <taxon>Caudoviricetes</taxon>
        <taxon>Peduoviridae</taxon>
        <taxon>Maltschvirus</taxon>
        <taxon>Maltschvirus maltsch</taxon>
    </lineage>
</organism>
<sequence>MNEDTTQPNEYVLTGSYTNSTHTTNFTAPQFSEWVCECFGCGGMGITIRPLKGKEPNWFWRKMQYLCFGNRWYKTGESNE</sequence>
<gene>
    <name evidence="1" type="ORF">UFOVP1295_24</name>
</gene>
<accession>A0A6J5RPL1</accession>
<protein>
    <submittedName>
        <fullName evidence="1">Uncharacterized protein</fullName>
    </submittedName>
</protein>